<evidence type="ECO:0000256" key="9">
    <source>
        <dbReference type="PIRNR" id="PIRNR017290"/>
    </source>
</evidence>
<name>A0A9P8P8P9_9ASCO</name>
<dbReference type="Pfam" id="PF10681">
    <property type="entry name" value="Rot1"/>
    <property type="match status" value="1"/>
</dbReference>
<feature type="compositionally biased region" description="Polar residues" evidence="10">
    <location>
        <begin position="186"/>
        <end position="204"/>
    </location>
</feature>
<keyword evidence="4 11" id="KW-0812">Transmembrane</keyword>
<dbReference type="AlphaFoldDB" id="A0A9P8P8P9"/>
<evidence type="ECO:0000256" key="3">
    <source>
        <dbReference type="ARBA" id="ARBA00017291"/>
    </source>
</evidence>
<feature type="chain" id="PRO_5040356279" description="Protein ROT1" evidence="12">
    <location>
        <begin position="23"/>
        <end position="251"/>
    </location>
</feature>
<accession>A0A9P8P8P9</accession>
<dbReference type="EMBL" id="JAEUBF010001392">
    <property type="protein sequence ID" value="KAH3667075.1"/>
    <property type="molecule type" value="Genomic_DNA"/>
</dbReference>
<protein>
    <recommendedName>
        <fullName evidence="3 9">Protein ROT1</fullName>
    </recommendedName>
</protein>
<comment type="caution">
    <text evidence="13">The sequence shown here is derived from an EMBL/GenBank/DDBJ whole genome shotgun (WGS) entry which is preliminary data.</text>
</comment>
<evidence type="ECO:0000313" key="13">
    <source>
        <dbReference type="EMBL" id="KAH3667075.1"/>
    </source>
</evidence>
<evidence type="ECO:0000256" key="12">
    <source>
        <dbReference type="SAM" id="SignalP"/>
    </source>
</evidence>
<comment type="similarity">
    <text evidence="2 9">Belongs to the ROT1 family.</text>
</comment>
<evidence type="ECO:0000256" key="5">
    <source>
        <dbReference type="ARBA" id="ARBA00022729"/>
    </source>
</evidence>
<evidence type="ECO:0000256" key="8">
    <source>
        <dbReference type="ARBA" id="ARBA00023136"/>
    </source>
</evidence>
<evidence type="ECO:0000256" key="2">
    <source>
        <dbReference type="ARBA" id="ARBA00007149"/>
    </source>
</evidence>
<reference evidence="13" key="2">
    <citation type="submission" date="2021-01" db="EMBL/GenBank/DDBJ databases">
        <authorList>
            <person name="Schikora-Tamarit M.A."/>
        </authorList>
    </citation>
    <scope>NUCLEOTIDE SEQUENCE</scope>
    <source>
        <strain evidence="13">CBS6341</strain>
    </source>
</reference>
<organism evidence="13 14">
    <name type="scientific">Wickerhamomyces mucosus</name>
    <dbReference type="NCBI Taxonomy" id="1378264"/>
    <lineage>
        <taxon>Eukaryota</taxon>
        <taxon>Fungi</taxon>
        <taxon>Dikarya</taxon>
        <taxon>Ascomycota</taxon>
        <taxon>Saccharomycotina</taxon>
        <taxon>Saccharomycetes</taxon>
        <taxon>Phaffomycetales</taxon>
        <taxon>Wickerhamomycetaceae</taxon>
        <taxon>Wickerhamomyces</taxon>
    </lineage>
</organism>
<dbReference type="OrthoDB" id="5327821at2759"/>
<evidence type="ECO:0000313" key="14">
    <source>
        <dbReference type="Proteomes" id="UP000769528"/>
    </source>
</evidence>
<keyword evidence="5 12" id="KW-0732">Signal</keyword>
<evidence type="ECO:0000256" key="1">
    <source>
        <dbReference type="ARBA" id="ARBA00004115"/>
    </source>
</evidence>
<keyword evidence="6 9" id="KW-0256">Endoplasmic reticulum</keyword>
<feature type="region of interest" description="Disordered" evidence="10">
    <location>
        <begin position="186"/>
        <end position="206"/>
    </location>
</feature>
<keyword evidence="14" id="KW-1185">Reference proteome</keyword>
<sequence>MKIVNYLSSAFVISLIQSLVKADDESDSIEGTWSSKSNTVFTGPGFFDPVDELLIEPALPGISYSFTDDGYFEQAIYQVTSNPKNHSCAAAALIYQHGTYEIFDNGSISLTPFTVDGRQLLSKPCDDDGISSYTRYEQQEFFKSYSVEVDPYYGRYKLNLFAFDGSVIQPLYLAYRPPLMLPTETLNPTSTNDVTQASSTSSSNKLRKRIKRSLENKGRTTAIRKNDFNVDLWWYLAAGVIAIGSGIYFIF</sequence>
<dbReference type="GO" id="GO:0007118">
    <property type="term" value="P:budding cell apical bud growth"/>
    <property type="evidence" value="ECO:0007669"/>
    <property type="project" value="TreeGrafter"/>
</dbReference>
<keyword evidence="7 11" id="KW-1133">Transmembrane helix</keyword>
<dbReference type="PANTHER" id="PTHR28090:SF1">
    <property type="entry name" value="PROTEIN ROT1"/>
    <property type="match status" value="1"/>
</dbReference>
<evidence type="ECO:0000256" key="7">
    <source>
        <dbReference type="ARBA" id="ARBA00022989"/>
    </source>
</evidence>
<evidence type="ECO:0000256" key="6">
    <source>
        <dbReference type="ARBA" id="ARBA00022824"/>
    </source>
</evidence>
<evidence type="ECO:0000256" key="10">
    <source>
        <dbReference type="SAM" id="MobiDB-lite"/>
    </source>
</evidence>
<dbReference type="InterPro" id="IPR019623">
    <property type="entry name" value="Rot1"/>
</dbReference>
<evidence type="ECO:0000256" key="4">
    <source>
        <dbReference type="ARBA" id="ARBA00022692"/>
    </source>
</evidence>
<comment type="function">
    <text evidence="9">Required for normal levels of the cell wall 1,6-beta-glucan. Involved in a protein folding machinery chaperoning proteins acting in various physiological processes including cell wall synthesis and lysis of autophagic bodies.</text>
</comment>
<dbReference type="GO" id="GO:0006458">
    <property type="term" value="P:'de novo' protein folding"/>
    <property type="evidence" value="ECO:0007669"/>
    <property type="project" value="InterPro"/>
</dbReference>
<dbReference type="Proteomes" id="UP000769528">
    <property type="component" value="Unassembled WGS sequence"/>
</dbReference>
<evidence type="ECO:0000256" key="11">
    <source>
        <dbReference type="SAM" id="Phobius"/>
    </source>
</evidence>
<dbReference type="GO" id="GO:0051082">
    <property type="term" value="F:unfolded protein binding"/>
    <property type="evidence" value="ECO:0007669"/>
    <property type="project" value="TreeGrafter"/>
</dbReference>
<proteinExistence type="inferred from homology"/>
<dbReference type="GO" id="GO:0005789">
    <property type="term" value="C:endoplasmic reticulum membrane"/>
    <property type="evidence" value="ECO:0007669"/>
    <property type="project" value="UniProtKB-SubCell"/>
</dbReference>
<comment type="subcellular location">
    <subcellularLocation>
        <location evidence="1">Endoplasmic reticulum membrane</location>
        <topology evidence="1">Single-pass type I membrane protein</topology>
    </subcellularLocation>
</comment>
<feature type="transmembrane region" description="Helical" evidence="11">
    <location>
        <begin position="232"/>
        <end position="250"/>
    </location>
</feature>
<feature type="signal peptide" evidence="12">
    <location>
        <begin position="1"/>
        <end position="22"/>
    </location>
</feature>
<reference evidence="13" key="1">
    <citation type="journal article" date="2021" name="Open Biol.">
        <title>Shared evolutionary footprints suggest mitochondrial oxidative damage underlies multiple complex I losses in fungi.</title>
        <authorList>
            <person name="Schikora-Tamarit M.A."/>
            <person name="Marcet-Houben M."/>
            <person name="Nosek J."/>
            <person name="Gabaldon T."/>
        </authorList>
    </citation>
    <scope>NUCLEOTIDE SEQUENCE</scope>
    <source>
        <strain evidence="13">CBS6341</strain>
    </source>
</reference>
<dbReference type="PANTHER" id="PTHR28090">
    <property type="entry name" value="PROTEIN ROT1"/>
    <property type="match status" value="1"/>
</dbReference>
<keyword evidence="8 9" id="KW-0472">Membrane</keyword>
<gene>
    <name evidence="13" type="ORF">WICMUC_005422</name>
</gene>
<dbReference type="PIRSF" id="PIRSF017290">
    <property type="entry name" value="ROT1_prd"/>
    <property type="match status" value="1"/>
</dbReference>